<name>A0AAE1EAY1_9GAST</name>
<dbReference type="Proteomes" id="UP001283361">
    <property type="component" value="Unassembled WGS sequence"/>
</dbReference>
<evidence type="ECO:0000313" key="2">
    <source>
        <dbReference type="EMBL" id="KAK3800327.1"/>
    </source>
</evidence>
<comment type="caution">
    <text evidence="2">The sequence shown here is derived from an EMBL/GenBank/DDBJ whole genome shotgun (WGS) entry which is preliminary data.</text>
</comment>
<sequence length="195" mass="21384">MGNLCDCFKSADGPTPKTPLLSEAQPPAVRTQPVKDGQATAPSVGQSARRHKPEEAENEFITSGHLKLSSSISSTSDQVVNLSQIVLPLCRILDKISSNIMKEASPSVAKKKIIAVVTGLHTLVADFRSRSDHLGSVTSRHWLRCRELWLRLNSPDRQDRPVDISWSPNTTALTPLSFVFAESRLVQHVQVKQGV</sequence>
<gene>
    <name evidence="2" type="ORF">RRG08_020302</name>
</gene>
<keyword evidence="3" id="KW-1185">Reference proteome</keyword>
<reference evidence="2" key="1">
    <citation type="journal article" date="2023" name="G3 (Bethesda)">
        <title>A reference genome for the long-term kleptoplast-retaining sea slug Elysia crispata morphotype clarki.</title>
        <authorList>
            <person name="Eastman K.E."/>
            <person name="Pendleton A.L."/>
            <person name="Shaikh M.A."/>
            <person name="Suttiyut T."/>
            <person name="Ogas R."/>
            <person name="Tomko P."/>
            <person name="Gavelis G."/>
            <person name="Widhalm J.R."/>
            <person name="Wisecaver J.H."/>
        </authorList>
    </citation>
    <scope>NUCLEOTIDE SEQUENCE</scope>
    <source>
        <strain evidence="2">ECLA1</strain>
    </source>
</reference>
<protein>
    <submittedName>
        <fullName evidence="2">Uncharacterized protein</fullName>
    </submittedName>
</protein>
<proteinExistence type="predicted"/>
<accession>A0AAE1EAY1</accession>
<evidence type="ECO:0000256" key="1">
    <source>
        <dbReference type="SAM" id="MobiDB-lite"/>
    </source>
</evidence>
<dbReference type="AlphaFoldDB" id="A0AAE1EAY1"/>
<feature type="region of interest" description="Disordered" evidence="1">
    <location>
        <begin position="1"/>
        <end position="58"/>
    </location>
</feature>
<organism evidence="2 3">
    <name type="scientific">Elysia crispata</name>
    <name type="common">lettuce slug</name>
    <dbReference type="NCBI Taxonomy" id="231223"/>
    <lineage>
        <taxon>Eukaryota</taxon>
        <taxon>Metazoa</taxon>
        <taxon>Spiralia</taxon>
        <taxon>Lophotrochozoa</taxon>
        <taxon>Mollusca</taxon>
        <taxon>Gastropoda</taxon>
        <taxon>Heterobranchia</taxon>
        <taxon>Euthyneura</taxon>
        <taxon>Panpulmonata</taxon>
        <taxon>Sacoglossa</taxon>
        <taxon>Placobranchoidea</taxon>
        <taxon>Plakobranchidae</taxon>
        <taxon>Elysia</taxon>
    </lineage>
</organism>
<dbReference type="EMBL" id="JAWDGP010000462">
    <property type="protein sequence ID" value="KAK3800327.1"/>
    <property type="molecule type" value="Genomic_DNA"/>
</dbReference>
<evidence type="ECO:0000313" key="3">
    <source>
        <dbReference type="Proteomes" id="UP001283361"/>
    </source>
</evidence>